<organism evidence="2 3">
    <name type="scientific">Sporothrix epigloea</name>
    <dbReference type="NCBI Taxonomy" id="1892477"/>
    <lineage>
        <taxon>Eukaryota</taxon>
        <taxon>Fungi</taxon>
        <taxon>Dikarya</taxon>
        <taxon>Ascomycota</taxon>
        <taxon>Pezizomycotina</taxon>
        <taxon>Sordariomycetes</taxon>
        <taxon>Sordariomycetidae</taxon>
        <taxon>Ophiostomatales</taxon>
        <taxon>Ophiostomataceae</taxon>
        <taxon>Sporothrix</taxon>
    </lineage>
</organism>
<feature type="region of interest" description="Disordered" evidence="1">
    <location>
        <begin position="1"/>
        <end position="96"/>
    </location>
</feature>
<evidence type="ECO:0000313" key="3">
    <source>
        <dbReference type="Proteomes" id="UP001642501"/>
    </source>
</evidence>
<feature type="compositionally biased region" description="Low complexity" evidence="1">
    <location>
        <begin position="148"/>
        <end position="162"/>
    </location>
</feature>
<accession>A0ABP0DY36</accession>
<evidence type="ECO:0000256" key="1">
    <source>
        <dbReference type="SAM" id="MobiDB-lite"/>
    </source>
</evidence>
<evidence type="ECO:0000313" key="2">
    <source>
        <dbReference type="EMBL" id="CAK7273195.1"/>
    </source>
</evidence>
<proteinExistence type="predicted"/>
<feature type="compositionally biased region" description="Basic and acidic residues" evidence="1">
    <location>
        <begin position="1"/>
        <end position="16"/>
    </location>
</feature>
<dbReference type="Proteomes" id="UP001642501">
    <property type="component" value="Unassembled WGS sequence"/>
</dbReference>
<dbReference type="EMBL" id="CAWUOM010000126">
    <property type="protein sequence ID" value="CAK7273195.1"/>
    <property type="molecule type" value="Genomic_DNA"/>
</dbReference>
<name>A0ABP0DY36_9PEZI</name>
<feature type="region of interest" description="Disordered" evidence="1">
    <location>
        <begin position="357"/>
        <end position="377"/>
    </location>
</feature>
<feature type="compositionally biased region" description="Polar residues" evidence="1">
    <location>
        <begin position="113"/>
        <end position="124"/>
    </location>
</feature>
<feature type="compositionally biased region" description="Polar residues" evidence="1">
    <location>
        <begin position="18"/>
        <end position="27"/>
    </location>
</feature>
<gene>
    <name evidence="2" type="ORF">SEPCBS57363_005531</name>
</gene>
<keyword evidence="3" id="KW-1185">Reference proteome</keyword>
<feature type="region of interest" description="Disordered" evidence="1">
    <location>
        <begin position="113"/>
        <end position="179"/>
    </location>
</feature>
<feature type="region of interest" description="Disordered" evidence="1">
    <location>
        <begin position="265"/>
        <end position="318"/>
    </location>
</feature>
<sequence>MISPVDSRRTSDDHDVPSTASHRQSLPSLKDVIGKNSSATYHHASSHPPPSASSAAPPVQQSSLPTPFTTSATPRPFSSEPLSDMQQHHNRHSMRRCTRHTCHNNHLTFRINNALETSHPTTITRPHLPTSQRPLPTPPPNQSHISYPGSPRLSGPPSLPSSFESHAPAMQESPVDYNRPQSRYDQTLFRHFESWNYTEYLARIGSNSRTIYNFAEAFASLAREEHGPHPMPGRMPSEREVLEMISNAEWLKTMLESLRHTVHEVNEGRTSDGGNGKGDSTGSGTGNSGRQKTDIDMPIYNDQASKTYGPEVKKRRGPRHLDDATAATASTPPNGVVGPTVPARFAMLVVYIMRSSSEKSSSKPGGFGPSTQIPGYDEYIELRNKNIGR</sequence>
<feature type="compositionally biased region" description="Gly residues" evidence="1">
    <location>
        <begin position="271"/>
        <end position="287"/>
    </location>
</feature>
<protein>
    <submittedName>
        <fullName evidence="2">Uncharacterized protein</fullName>
    </submittedName>
</protein>
<feature type="compositionally biased region" description="Polar residues" evidence="1">
    <location>
        <begin position="59"/>
        <end position="73"/>
    </location>
</feature>
<reference evidence="2 3" key="1">
    <citation type="submission" date="2024-01" db="EMBL/GenBank/DDBJ databases">
        <authorList>
            <person name="Allen C."/>
            <person name="Tagirdzhanova G."/>
        </authorList>
    </citation>
    <scope>NUCLEOTIDE SEQUENCE [LARGE SCALE GENOMIC DNA]</scope>
    <source>
        <strain evidence="2 3">CBS 573.63</strain>
    </source>
</reference>
<comment type="caution">
    <text evidence="2">The sequence shown here is derived from an EMBL/GenBank/DDBJ whole genome shotgun (WGS) entry which is preliminary data.</text>
</comment>